<feature type="compositionally biased region" description="Low complexity" evidence="7">
    <location>
        <begin position="4300"/>
        <end position="4319"/>
    </location>
</feature>
<keyword evidence="11" id="KW-1185">Reference proteome</keyword>
<dbReference type="InterPro" id="IPR045189">
    <property type="entry name" value="UBR4-like"/>
</dbReference>
<feature type="region of interest" description="Disordered" evidence="7">
    <location>
        <begin position="3846"/>
        <end position="3895"/>
    </location>
</feature>
<keyword evidence="1" id="KW-0479">Metal-binding</keyword>
<feature type="zinc finger region" description="UBR-type" evidence="4">
    <location>
        <begin position="1853"/>
        <end position="1928"/>
    </location>
</feature>
<dbReference type="PROSITE" id="PS51999">
    <property type="entry name" value="ZF_GRF"/>
    <property type="match status" value="1"/>
</dbReference>
<dbReference type="Pfam" id="PF06839">
    <property type="entry name" value="Zn_ribbon_GRF"/>
    <property type="match status" value="1"/>
</dbReference>
<feature type="compositionally biased region" description="Low complexity" evidence="7">
    <location>
        <begin position="3850"/>
        <end position="3871"/>
    </location>
</feature>
<evidence type="ECO:0008006" key="12">
    <source>
        <dbReference type="Google" id="ProtNLM"/>
    </source>
</evidence>
<name>A0AAD2CNG7_9STRA</name>
<sequence>MAGTKRLRSATKGTASTSDPDPSLMLQLFDHVKEIAVSSERCIAVLQGFCDSKCSLEPPKRSSQVPSTDCNSILIATHILKRLLHSSSTSFSLIAALGNLISKVLVSDGQKLEKASHVTSSRPILAYAFLTATIASLYCLEQYEAGKKVSASAIEACISTLHRMIFLKPHGDEGDDLDMNLNLDKRDATMELSSAEDKCISLLLLQDTEVGKEEGKASPGKRKTRRKSNPSSSSLSDTDDWFKALEELKASDSLYSQRLDARIAIKRWASVALVWECQGQLLLLQVSHKLAKQTQFASCSSRSEWMNDLVQIVSESGLHCGVRPPTGHIDHLCKIIHPSAAKSSSKSTSKRKSKPLRADIRDWTAVAIYDLLDVHRACLKNITSASSTSSMVVNDAKQEASSVYTAPELSSNLVNLCSAASNSAFTTDQGMRASWAKSLVDLFTACSLRLAVDPELPLDCSLTDVAVSQLATVLENAISLESIPMDEDMTVEEVHDLLQALAEPNIKKIDTDYTSPERSCTYAGLNESIPLDKPSEDSSLAIAIRAIWTAATDNGSQDATPAGQLVATLASIVERVYDTRESIEGDGNDNVEFVEENASKSKKRGARSSGRVSKRRKTKQQLATKPMDGIWRRISRPRVEVATEALKALKFCLLNQSIPTSHLRQSIRKSLGLEHYEKLLDLGPLLDRILVRTQEPVKMDIDGTFAFSKAEQELWAAHMEMCQYLGRGRSYDSGFMVHPILGTNSQRKSLYQGIAKDKSIGWSLSLPAAHQTLLIANLTSERKATTRSFTVPELYITKEYVKSIHRTMQTVQTLSKRELDDDHIYVETNLQLSYNDARVFVLAFCRLLKDDQLAILRDLVTQTQKDIKSILSNSTRRSLLSGNTEASGFVARVLVVCGCLLDVATIGSRLEKLIFANNGGQAKVSFPSFVSTMEWYTSDRCFMSIFDWESPSLPDSSLPQRSLSGLDSSVVDTMQMALEHAFELGFESARQDKCHLLFSSWNMMDKVNSITDYVVQRQGLRTTAFPSLQASLEGSLASRYLEIREDMTNLHSESNNDDSFRFNASRLRTSLRTMLTRANALVEMILANHVPEDELMSQSTPLLVFGLLEGLSTYISAAIALHTKPGNDYFSVSVDNAGTRNTRNRGDSSESEQVASDADSIESDGDRDIDARSETLDQLRRCCYTFGAAPIHPDWLDVSCSLRNGIRHEDATGAALDALRGLTRLAMTAYLQYRKHSSTAMQEHFGGTSWVDDDRVSLCIRLCNWANNESSKDKSHRDDVDWKDTLAVLFGVPQEVTEVLLGNLSVKNLEEARAAWCPNCTQQEDDKLQDRWLSEDGTWDAPTAELRACGEWGLLLAQSLTTSCLDVQYGSPYHTTSGAGRFAGHSGHEDMVAAQLWRNVMATAISSLMPAAALLRVGLGKTGRKPHPFCFQAKKNTAEEMAPIELAEELPRGVTTSSSQKAAVLDAISLLSHLSVQVDQELATQCQAVASHLLIESKSFADVVAVQSMVSAVGDLQSAQALQGTEGKENGRLKSISLVTELLCCAILESSRLSGRPDGPRSLESESNCRLMALLGASQKGFHVDTIVQKNIEPLQAFVQSKQLEPIDAVHNPKADLKSIVIQELVRILCRDRYPANDTSRSYVGTLLSTAASLDFFPSRSSSSLKIVPTLISSFNKVNKQKMTSLVIKDLCCLTKNRVVEPDSSSLSFRKSIANILCFLLLSSNDGIGFKNSKLVFDKLDGAIEAWSSLGYDDRAPVIEVLLLYACRFNGLQDVGSKLVRQAVSHIDESSELSVSSSEMKALSKLFGYVRRLRESLAEENINKVQSGRSTQPSKETSLREIPEIGKDLKLPLACSYVQESGFRTQHWYNCYTCGLVWDKGCCTLCALTCHKGHDVSYSRCSSFFCDCGAENNNPGEQTRVACKCVAPFTRDQTIEFLKDDWLSYETLDRRPPKAKEGSLLKTAEYYMSPCTLAIVQAAFREKGLVALKTLTSAALEATWHNDLFRILQSQFRNWQQTRSFESRLSIFEQEPTGHLETKSMIRSSHATLRGSLRTRRSRPLSLQHLSLHSLIPVRRAVGFQTKLASDSSTNAHLRLKLESGEISRSILVADSRGRMVLAEPCTLVFFSTIPTVNVRHVTRPLREPMTRQQMCILGLGLLKFNVIGMQLCPDNERHLVVWGLTEACVLIVKSDWTGIDDTINLVFDIGQRDSDDGNHLVKCEWIPGSESNVVVGCSRFVRIYDVARTKNGSRALPVVGYNLGFEANLRDVTMVASQYCAGIPSMSKMFLLLENGRLHVVELKSGDDGRLESPADQQRFEPSECVSLSMCGIRLRSGIGAPGSATRTLGEGSHLAYLKQSRTLLYKCSTSCVVALMFDKKGAVEGTFEFLPHVLSAGALGDISDNTSISGPYTHWTELGLTYRNGATFFRVSCIGRSVNSKAPKLICVEFNENESRVGLLSWSPLDDDDLDLMPSGSFAGLAAFSTPFISNNTATNGPMYGERAFLGAVSSDGTIFFFGEECIDSLPISEEVNPQNTIQMVDASGSAFEAQAKKKPAFPLTIFETLQNIGDSASVVFGGRGIGSGGDDLKARLSRDSGQSFVCPNRNGCTITVSLREKETRAASTNSALAQDKDSLSAGQLVIAAVRILVGSSFGGIPSRVVVQGRPLDLTPRAKKWYCLPLTKEEIALGVRSGFISVGIERPFDSSSSIVIDAMEVYGIDRESLEQWLPKSYSYTDLSTAPCHPVAMQEQEQGVNGHQSGESTSLIHCCQALSNLCEVSGGRKNILSDERDFLRELVEETAMDTCNRVRDSVQNLLKNLEPDSRLRTSFLDECILSGCARTVAMSKSAMEASAMESDDDLILEKSYQQKAIGSLIRNSLQAASRIANERPMNYLKTMENAIESDLSSASLAVEASKVLIAYFAEVEEYQEMITGSEGIMELSLIELAIELNTDSAHSEQFASFTTIRNFLDMGNADFVKRTCDAISIFCGKHGNTERNGLFTLIQHARLVAYQCDSCTLFPMKIIRYTLLEGDHDIDLCQECYSLGKKYAESNNFDPSVEVKVNGESVGAEPKLDCAQLKQMQPVSLERMDVELVEVSTNNPKEVKDSDDRMEEEKDQDENTKRPNSSEEDNGIGCQAFEEFLGFLFRNIVDHVASKLKKQDCGSEIAPIFGLLLELVQLSQQGDVQDNHAKRFAKELCIGLSYLLRTSANSESSEENTLPVILCLRALSSLLAPENYASDWSQPDDVLDSARLSKHKEKTNPNYVCPMHKIPAVRRRCNSGANKDRRFYVCGMERGQRCKYFVWADESVGRPQEQKRDRSPIYDIIRDHLWKESTDVGVSLQERLCQILEDVLFDGDDNDSATSGSGSKKKDRLRLGSTYSHENKQKDFTDGVFCSREKLRDIISVKTELDNSQNSFSSYLMAGKKSGDHNMGLLESSLDLLVLVADHKTQGISRWFSLLCEIIVSKTKHAATRPMAKKVLKNLCGGKMTLFQTIRDHFGFWFQLKRLYRCSITRLEAALIVKEKARYCHPDWSNLEKKTWANLCVGDLIGADELLSEDTYSHASCKTVGRVLDDLWNGIKSRDDSWRRFCGLRSLPQSLRDQRNKSNSDTYKTHNDQYLSEAAPIMALFWISCALSGTNQTKALRILDFALNNSSAGSRMNGKGSEAAIDNDDSSMKEEEDVISLSQEGRALPEEILMTGKEKLTVDGFVAFSMTYVYGGRASQLRQAAAGILKKLSNSLSTEDQGRLFQRLVYVPMEDAGRMGKASNEFLGFLQSLSSSIGSEIPRDAADLVLDCFEQQIEAARYDRSNGEWVVLESNAGGTPVKKRFDISPCLHCQRQHSPGKDSFGLLGERAESGSSSGRNNRGGLAAAMRRSGTSTAQSPSRTQDQRKWHKDQVAAFSRGRIDSSKESSASNEFCSFFLLKYRLSISEIHLSVNDPRGRYVKTINVYFSPRPVNAVSDLKAEEYDLRWKKCATMSLSRGALRASATLPEPIVASNLKFEYAEFYDRPGGSKAADGSFVVHCPRCTRVVTNAHGVCGNCGEVAFQCRKCRHINYDRLDAFLCVECGYCASGTFSYELSAGVASNAVTITSDEDRERAMKMLGTVISIENDIRSAIREKVTIIGRKKPNAKKDDLEQNFNSSMKMAFMGIPSSTTHDHSKVFDRVEKPGSVVKYVARPNSAPLANSRSPSTVDRTRSLLRLARQIRSESGYPSSGERRRSGDVIIRHLGRGLAIDHMEEDNDLLGLLEDDGLDSSDPMSRALLASSRRRGLGGPLASLDAAAGGSGGGDGETTRNESTAAAANASANTNTSASASSARKKELGKEAVMEFLKLHSLLREAEREKNELSRRLQAWDGLCRGYIGQVDTQATTNTELEFAPSHCSTCSVPVAQQLLTLWLRLFQASPSTVSVDLDFICTLLEEMPGIGKGFLESKRMVVREIATKSPFGAKLVLNELRKRLEVSRDMNCAEILGKILESNEFEFADEFTQLAMDVLAR</sequence>
<protein>
    <recommendedName>
        <fullName evidence="12">UBR-type domain-containing protein</fullName>
    </recommendedName>
</protein>
<evidence type="ECO:0000313" key="11">
    <source>
        <dbReference type="Proteomes" id="UP001295423"/>
    </source>
</evidence>
<dbReference type="InterPro" id="IPR003126">
    <property type="entry name" value="Znf_UBR"/>
</dbReference>
<accession>A0AAD2CNG7</accession>
<organism evidence="10 11">
    <name type="scientific">Cylindrotheca closterium</name>
    <dbReference type="NCBI Taxonomy" id="2856"/>
    <lineage>
        <taxon>Eukaryota</taxon>
        <taxon>Sar</taxon>
        <taxon>Stramenopiles</taxon>
        <taxon>Ochrophyta</taxon>
        <taxon>Bacillariophyta</taxon>
        <taxon>Bacillariophyceae</taxon>
        <taxon>Bacillariophycidae</taxon>
        <taxon>Bacillariales</taxon>
        <taxon>Bacillariaceae</taxon>
        <taxon>Cylindrotheca</taxon>
    </lineage>
</organism>
<evidence type="ECO:0000259" key="8">
    <source>
        <dbReference type="PROSITE" id="PS51157"/>
    </source>
</evidence>
<dbReference type="InterPro" id="IPR010666">
    <property type="entry name" value="Znf_GRF"/>
</dbReference>
<proteinExistence type="predicted"/>
<feature type="region of interest" description="Disordered" evidence="7">
    <location>
        <begin position="211"/>
        <end position="237"/>
    </location>
</feature>
<dbReference type="PANTHER" id="PTHR21725">
    <property type="entry name" value="E3 UBIQUITIN-PROTEIN LIGASE UBR4"/>
    <property type="match status" value="1"/>
</dbReference>
<dbReference type="PANTHER" id="PTHR21725:SF1">
    <property type="entry name" value="E3 UBIQUITIN-PROTEIN LIGASE UBR4"/>
    <property type="match status" value="1"/>
</dbReference>
<dbReference type="SMART" id="SM00396">
    <property type="entry name" value="ZnF_UBR1"/>
    <property type="match status" value="1"/>
</dbReference>
<feature type="region of interest" description="Disordered" evidence="7">
    <location>
        <begin position="3097"/>
        <end position="3131"/>
    </location>
</feature>
<evidence type="ECO:0000256" key="2">
    <source>
        <dbReference type="ARBA" id="ARBA00022771"/>
    </source>
</evidence>
<feature type="compositionally biased region" description="Polar residues" evidence="7">
    <location>
        <begin position="3877"/>
        <end position="3888"/>
    </location>
</feature>
<feature type="compositionally biased region" description="Basic residues" evidence="7">
    <location>
        <begin position="600"/>
        <end position="619"/>
    </location>
</feature>
<feature type="region of interest" description="Disordered" evidence="7">
    <location>
        <begin position="596"/>
        <end position="624"/>
    </location>
</feature>
<feature type="compositionally biased region" description="Polar residues" evidence="7">
    <location>
        <begin position="11"/>
        <end position="20"/>
    </location>
</feature>
<comment type="caution">
    <text evidence="10">The sequence shown here is derived from an EMBL/GenBank/DDBJ whole genome shotgun (WGS) entry which is preliminary data.</text>
</comment>
<keyword evidence="6" id="KW-0175">Coiled coil</keyword>
<gene>
    <name evidence="10" type="ORF">CYCCA115_LOCUS6423</name>
</gene>
<dbReference type="GO" id="GO:0008270">
    <property type="term" value="F:zinc ion binding"/>
    <property type="evidence" value="ECO:0007669"/>
    <property type="project" value="UniProtKB-KW"/>
</dbReference>
<feature type="coiled-coil region" evidence="6">
    <location>
        <begin position="4333"/>
        <end position="4360"/>
    </location>
</feature>
<evidence type="ECO:0000313" key="10">
    <source>
        <dbReference type="EMBL" id="CAJ1939091.1"/>
    </source>
</evidence>
<keyword evidence="2 5" id="KW-0863">Zinc-finger</keyword>
<evidence type="ECO:0000256" key="6">
    <source>
        <dbReference type="SAM" id="Coils"/>
    </source>
</evidence>
<dbReference type="PROSITE" id="PS51157">
    <property type="entry name" value="ZF_UBR"/>
    <property type="match status" value="1"/>
</dbReference>
<evidence type="ECO:0000256" key="7">
    <source>
        <dbReference type="SAM" id="MobiDB-lite"/>
    </source>
</evidence>
<reference evidence="10" key="1">
    <citation type="submission" date="2023-08" db="EMBL/GenBank/DDBJ databases">
        <authorList>
            <person name="Audoor S."/>
            <person name="Bilcke G."/>
        </authorList>
    </citation>
    <scope>NUCLEOTIDE SEQUENCE</scope>
</reference>
<evidence type="ECO:0000256" key="4">
    <source>
        <dbReference type="PROSITE-ProRule" id="PRU00508"/>
    </source>
</evidence>
<feature type="region of interest" description="Disordered" evidence="7">
    <location>
        <begin position="1"/>
        <end position="20"/>
    </location>
</feature>
<dbReference type="EMBL" id="CAKOGP040000779">
    <property type="protein sequence ID" value="CAJ1939091.1"/>
    <property type="molecule type" value="Genomic_DNA"/>
</dbReference>
<feature type="domain" description="GRF-type" evidence="9">
    <location>
        <begin position="3266"/>
        <end position="3308"/>
    </location>
</feature>
<evidence type="ECO:0000256" key="5">
    <source>
        <dbReference type="PROSITE-ProRule" id="PRU01343"/>
    </source>
</evidence>
<feature type="compositionally biased region" description="Basic residues" evidence="7">
    <location>
        <begin position="219"/>
        <end position="228"/>
    </location>
</feature>
<evidence type="ECO:0000256" key="1">
    <source>
        <dbReference type="ARBA" id="ARBA00022723"/>
    </source>
</evidence>
<feature type="domain" description="UBR-type" evidence="8">
    <location>
        <begin position="1853"/>
        <end position="1928"/>
    </location>
</feature>
<evidence type="ECO:0000259" key="9">
    <source>
        <dbReference type="PROSITE" id="PS51999"/>
    </source>
</evidence>
<feature type="region of interest" description="Disordered" evidence="7">
    <location>
        <begin position="1139"/>
        <end position="1169"/>
    </location>
</feature>
<keyword evidence="3" id="KW-0862">Zinc</keyword>
<evidence type="ECO:0000256" key="3">
    <source>
        <dbReference type="ARBA" id="ARBA00022833"/>
    </source>
</evidence>
<dbReference type="Proteomes" id="UP001295423">
    <property type="component" value="Unassembled WGS sequence"/>
</dbReference>
<feature type="region of interest" description="Disordered" evidence="7">
    <location>
        <begin position="4276"/>
        <end position="4322"/>
    </location>
</feature>